<dbReference type="EMBL" id="BLXT01003724">
    <property type="protein sequence ID" value="GFO03240.1"/>
    <property type="molecule type" value="Genomic_DNA"/>
</dbReference>
<dbReference type="Proteomes" id="UP000735302">
    <property type="component" value="Unassembled WGS sequence"/>
</dbReference>
<name>A0AAV4A8V4_9GAST</name>
<reference evidence="1 2" key="1">
    <citation type="journal article" date="2021" name="Elife">
        <title>Chloroplast acquisition without the gene transfer in kleptoplastic sea slugs, Plakobranchus ocellatus.</title>
        <authorList>
            <person name="Maeda T."/>
            <person name="Takahashi S."/>
            <person name="Yoshida T."/>
            <person name="Shimamura S."/>
            <person name="Takaki Y."/>
            <person name="Nagai Y."/>
            <person name="Toyoda A."/>
            <person name="Suzuki Y."/>
            <person name="Arimoto A."/>
            <person name="Ishii H."/>
            <person name="Satoh N."/>
            <person name="Nishiyama T."/>
            <person name="Hasebe M."/>
            <person name="Maruyama T."/>
            <person name="Minagawa J."/>
            <person name="Obokata J."/>
            <person name="Shigenobu S."/>
        </authorList>
    </citation>
    <scope>NUCLEOTIDE SEQUENCE [LARGE SCALE GENOMIC DNA]</scope>
</reference>
<organism evidence="1 2">
    <name type="scientific">Plakobranchus ocellatus</name>
    <dbReference type="NCBI Taxonomy" id="259542"/>
    <lineage>
        <taxon>Eukaryota</taxon>
        <taxon>Metazoa</taxon>
        <taxon>Spiralia</taxon>
        <taxon>Lophotrochozoa</taxon>
        <taxon>Mollusca</taxon>
        <taxon>Gastropoda</taxon>
        <taxon>Heterobranchia</taxon>
        <taxon>Euthyneura</taxon>
        <taxon>Panpulmonata</taxon>
        <taxon>Sacoglossa</taxon>
        <taxon>Placobranchoidea</taxon>
        <taxon>Plakobranchidae</taxon>
        <taxon>Plakobranchus</taxon>
    </lineage>
</organism>
<evidence type="ECO:0000313" key="1">
    <source>
        <dbReference type="EMBL" id="GFO03240.1"/>
    </source>
</evidence>
<keyword evidence="2" id="KW-1185">Reference proteome</keyword>
<protein>
    <submittedName>
        <fullName evidence="1">Uncharacterized protein</fullName>
    </submittedName>
</protein>
<comment type="caution">
    <text evidence="1">The sequence shown here is derived from an EMBL/GenBank/DDBJ whole genome shotgun (WGS) entry which is preliminary data.</text>
</comment>
<proteinExistence type="predicted"/>
<accession>A0AAV4A8V4</accession>
<gene>
    <name evidence="1" type="ORF">PoB_002974500</name>
</gene>
<evidence type="ECO:0000313" key="2">
    <source>
        <dbReference type="Proteomes" id="UP000735302"/>
    </source>
</evidence>
<sequence>MPIQHQPVLWWGTAVLSTLRQFGPLPHRGHECEVLSCGNEAAESEHAWKNCTKNSGHNKFIPASEFCADHLPEWVRYPWMLDYVKLVFDLTVRLRVTFTSWERPKGYSFHNYRGSDSLQVGSGFVQDVSLVQEPCLCRACKNSLTPAQEWFCMYIETACHVVFDRKEAKATKVDLFYDDESSLTNGRMKTIFALDTVVQSKDKDLSVLLCATHDKSIGRKMLDNKKSWIGYFI</sequence>
<dbReference type="AlphaFoldDB" id="A0AAV4A8V4"/>